<sequence length="75" mass="8688">MNNLPEIDVRHRNLPGSDTVTYVSDALAHARIQAFEDEVRRCRLSARLRSRSWWRWLSRHASNRAALVESTLNAS</sequence>
<protein>
    <submittedName>
        <fullName evidence="1">Uncharacterized protein</fullName>
    </submittedName>
</protein>
<organism evidence="1 2">
    <name type="scientific">Actinoalloteichus hymeniacidonis</name>
    <dbReference type="NCBI Taxonomy" id="340345"/>
    <lineage>
        <taxon>Bacteria</taxon>
        <taxon>Bacillati</taxon>
        <taxon>Actinomycetota</taxon>
        <taxon>Actinomycetes</taxon>
        <taxon>Pseudonocardiales</taxon>
        <taxon>Pseudonocardiaceae</taxon>
        <taxon>Actinoalloteichus</taxon>
    </lineage>
</organism>
<evidence type="ECO:0000313" key="2">
    <source>
        <dbReference type="Proteomes" id="UP000095210"/>
    </source>
</evidence>
<gene>
    <name evidence="1" type="ORF">TL08_04895</name>
</gene>
<accession>A0AAC9HMF5</accession>
<keyword evidence="2" id="KW-1185">Reference proteome</keyword>
<dbReference type="Proteomes" id="UP000095210">
    <property type="component" value="Chromosome"/>
</dbReference>
<name>A0AAC9HMF5_9PSEU</name>
<dbReference type="KEGG" id="ahm:TL08_04895"/>
<dbReference type="EMBL" id="CP014859">
    <property type="protein sequence ID" value="AOS61809.1"/>
    <property type="molecule type" value="Genomic_DNA"/>
</dbReference>
<dbReference type="AlphaFoldDB" id="A0AAC9HMF5"/>
<evidence type="ECO:0000313" key="1">
    <source>
        <dbReference type="EMBL" id="AOS61809.1"/>
    </source>
</evidence>
<reference evidence="2" key="1">
    <citation type="submission" date="2016-03" db="EMBL/GenBank/DDBJ databases">
        <title>Complete genome sequence of the type strain Actinoalloteichus hymeniacidonis DSM 45092.</title>
        <authorList>
            <person name="Schaffert L."/>
            <person name="Albersmeier A."/>
            <person name="Winkler A."/>
            <person name="Kalinowski J."/>
            <person name="Zotchev S."/>
            <person name="Ruckert C."/>
        </authorList>
    </citation>
    <scope>NUCLEOTIDE SEQUENCE [LARGE SCALE GENOMIC DNA]</scope>
    <source>
        <strain evidence="2">HPA177(T) (DSM 45092(T))</strain>
    </source>
</reference>
<proteinExistence type="predicted"/>